<name>A0ABQ4KP14_9BACI</name>
<dbReference type="RefSeq" id="WP_212967400.1">
    <property type="nucleotide sequence ID" value="NZ_BORB01000055.1"/>
</dbReference>
<proteinExistence type="predicted"/>
<dbReference type="Gene3D" id="3.40.630.30">
    <property type="match status" value="1"/>
</dbReference>
<organism evidence="1 2">
    <name type="scientific">Lederbergia ruris</name>
    <dbReference type="NCBI Taxonomy" id="217495"/>
    <lineage>
        <taxon>Bacteria</taxon>
        <taxon>Bacillati</taxon>
        <taxon>Bacillota</taxon>
        <taxon>Bacilli</taxon>
        <taxon>Bacillales</taxon>
        <taxon>Bacillaceae</taxon>
        <taxon>Lederbergia</taxon>
    </lineage>
</organism>
<evidence type="ECO:0008006" key="3">
    <source>
        <dbReference type="Google" id="ProtNLM"/>
    </source>
</evidence>
<keyword evidence="2" id="KW-1185">Reference proteome</keyword>
<accession>A0ABQ4KP14</accession>
<dbReference type="Pfam" id="PF12746">
    <property type="entry name" value="GNAT_acetyltran"/>
    <property type="match status" value="1"/>
</dbReference>
<evidence type="ECO:0000313" key="2">
    <source>
        <dbReference type="Proteomes" id="UP000679950"/>
    </source>
</evidence>
<dbReference type="InterPro" id="IPR027365">
    <property type="entry name" value="GNAT_acetyltra_YdfB-like"/>
</dbReference>
<gene>
    <name evidence="1" type="ORF">J8TS2_39940</name>
</gene>
<dbReference type="InterPro" id="IPR016181">
    <property type="entry name" value="Acyl_CoA_acyltransferase"/>
</dbReference>
<dbReference type="SUPFAM" id="SSF55729">
    <property type="entry name" value="Acyl-CoA N-acyltransferases (Nat)"/>
    <property type="match status" value="1"/>
</dbReference>
<comment type="caution">
    <text evidence="1">The sequence shown here is derived from an EMBL/GenBank/DDBJ whole genome shotgun (WGS) entry which is preliminary data.</text>
</comment>
<evidence type="ECO:0000313" key="1">
    <source>
        <dbReference type="EMBL" id="GIN59675.1"/>
    </source>
</evidence>
<sequence length="224" mass="25120">MLSDLELMDYHVNVLFKHDDKNRMTVVNEPPYDDAPRIFIGGTQQGNLIRYSSILSKSLLERLERVTSKDSGIQLGKIIGVLSVEQQINNFWVGPAFLFPDLIGKSTQTIQITESNKELLRSHFPDFLDDLEFTQPCFAVVRNGSAVSLCCSARQTSICAEASLHTAKSYRGKGYAVDVSNAWAAEIQKQGRIALYSTSWDNFASQSVARKLHLIKYGTDIHMK</sequence>
<dbReference type="EMBL" id="BORB01000055">
    <property type="protein sequence ID" value="GIN59675.1"/>
    <property type="molecule type" value="Genomic_DNA"/>
</dbReference>
<dbReference type="Proteomes" id="UP000679950">
    <property type="component" value="Unassembled WGS sequence"/>
</dbReference>
<protein>
    <recommendedName>
        <fullName evidence="3">GNAT family N-acetyltransferase</fullName>
    </recommendedName>
</protein>
<reference evidence="1 2" key="1">
    <citation type="submission" date="2021-03" db="EMBL/GenBank/DDBJ databases">
        <title>Antimicrobial resistance genes in bacteria isolated from Japanese honey, and their potential for conferring macrolide and lincosamide resistance in the American foulbrood pathogen Paenibacillus larvae.</title>
        <authorList>
            <person name="Okamoto M."/>
            <person name="Kumagai M."/>
            <person name="Kanamori H."/>
            <person name="Takamatsu D."/>
        </authorList>
    </citation>
    <scope>NUCLEOTIDE SEQUENCE [LARGE SCALE GENOMIC DNA]</scope>
    <source>
        <strain evidence="1 2">J8TS2</strain>
    </source>
</reference>